<dbReference type="InterPro" id="IPR000608">
    <property type="entry name" value="UBC"/>
</dbReference>
<organism evidence="2">
    <name type="scientific">Medioppia subpectinata</name>
    <dbReference type="NCBI Taxonomy" id="1979941"/>
    <lineage>
        <taxon>Eukaryota</taxon>
        <taxon>Metazoa</taxon>
        <taxon>Ecdysozoa</taxon>
        <taxon>Arthropoda</taxon>
        <taxon>Chelicerata</taxon>
        <taxon>Arachnida</taxon>
        <taxon>Acari</taxon>
        <taxon>Acariformes</taxon>
        <taxon>Sarcoptiformes</taxon>
        <taxon>Oribatida</taxon>
        <taxon>Brachypylina</taxon>
        <taxon>Oppioidea</taxon>
        <taxon>Oppiidae</taxon>
        <taxon>Medioppia</taxon>
    </lineage>
</organism>
<dbReference type="CDD" id="cd23807">
    <property type="entry name" value="UEV_UBE2V"/>
    <property type="match status" value="1"/>
</dbReference>
<evidence type="ECO:0000259" key="1">
    <source>
        <dbReference type="PROSITE" id="PS50127"/>
    </source>
</evidence>
<dbReference type="OrthoDB" id="6508832at2759"/>
<dbReference type="AlphaFoldDB" id="A0A7R9PWR4"/>
<gene>
    <name evidence="2" type="ORF">OSB1V03_LOCUS4057</name>
</gene>
<reference evidence="2" key="1">
    <citation type="submission" date="2020-11" db="EMBL/GenBank/DDBJ databases">
        <authorList>
            <person name="Tran Van P."/>
        </authorList>
    </citation>
    <scope>NUCLEOTIDE SEQUENCE</scope>
</reference>
<evidence type="ECO:0000313" key="3">
    <source>
        <dbReference type="Proteomes" id="UP000759131"/>
    </source>
</evidence>
<dbReference type="Gene3D" id="3.10.110.10">
    <property type="entry name" value="Ubiquitin Conjugating Enzyme"/>
    <property type="match status" value="1"/>
</dbReference>
<protein>
    <recommendedName>
        <fullName evidence="1">UBC core domain-containing protein</fullName>
    </recommendedName>
</protein>
<dbReference type="EMBL" id="CAJPIZ010001759">
    <property type="protein sequence ID" value="CAG2104032.1"/>
    <property type="molecule type" value="Genomic_DNA"/>
</dbReference>
<evidence type="ECO:0000313" key="2">
    <source>
        <dbReference type="EMBL" id="CAD7623602.1"/>
    </source>
</evidence>
<feature type="domain" description="UBC core" evidence="1">
    <location>
        <begin position="9"/>
        <end position="145"/>
    </location>
</feature>
<dbReference type="EMBL" id="OC856334">
    <property type="protein sequence ID" value="CAD7623602.1"/>
    <property type="molecule type" value="Genomic_DNA"/>
</dbReference>
<name>A0A7R9PWR4_9ACAR</name>
<dbReference type="PANTHER" id="PTHR24068">
    <property type="entry name" value="UBIQUITIN-CONJUGATING ENZYME E2"/>
    <property type="match status" value="1"/>
</dbReference>
<dbReference type="PROSITE" id="PS50127">
    <property type="entry name" value="UBC_2"/>
    <property type="match status" value="1"/>
</dbReference>
<sequence length="145" mass="16096">MAAKDVVIPRNFVLLQELEDGQKGSADGCITWGPENDSDMSLSHWRAVIVGPAHTPYANHMYNVGVNCGHNYPDERPTVRFLSAIRLNGVNETTGAVDPNKYPALSRWQRHYTIKTVLMELRAAMAAVRGNARHGQQSRLATAFH</sequence>
<keyword evidence="3" id="KW-1185">Reference proteome</keyword>
<dbReference type="SUPFAM" id="SSF54495">
    <property type="entry name" value="UBC-like"/>
    <property type="match status" value="1"/>
</dbReference>
<accession>A0A7R9PWR4</accession>
<proteinExistence type="predicted"/>
<dbReference type="Proteomes" id="UP000759131">
    <property type="component" value="Unassembled WGS sequence"/>
</dbReference>
<dbReference type="SMART" id="SM00212">
    <property type="entry name" value="UBCc"/>
    <property type="match status" value="1"/>
</dbReference>
<dbReference type="Pfam" id="PF00179">
    <property type="entry name" value="UQ_con"/>
    <property type="match status" value="1"/>
</dbReference>
<dbReference type="InterPro" id="IPR016135">
    <property type="entry name" value="UBQ-conjugating_enzyme/RWD"/>
</dbReference>